<evidence type="ECO:0000256" key="8">
    <source>
        <dbReference type="ARBA" id="ARBA00022475"/>
    </source>
</evidence>
<comment type="pathway">
    <text evidence="4">Lipid metabolism.</text>
</comment>
<evidence type="ECO:0000256" key="18">
    <source>
        <dbReference type="RuleBase" id="RU361267"/>
    </source>
</evidence>
<feature type="transmembrane region" description="Helical" evidence="19">
    <location>
        <begin position="12"/>
        <end position="31"/>
    </location>
</feature>
<organism evidence="21 22">
    <name type="scientific">Thermosulfurimonas dismutans</name>
    <dbReference type="NCBI Taxonomy" id="999894"/>
    <lineage>
        <taxon>Bacteria</taxon>
        <taxon>Pseudomonadati</taxon>
        <taxon>Thermodesulfobacteriota</taxon>
        <taxon>Thermodesulfobacteria</taxon>
        <taxon>Thermodesulfobacteriales</taxon>
        <taxon>Thermodesulfobacteriaceae</taxon>
        <taxon>Thermosulfurimonas</taxon>
    </lineage>
</organism>
<dbReference type="NCBIfam" id="TIGR00530">
    <property type="entry name" value="AGP_acyltrn"/>
    <property type="match status" value="1"/>
</dbReference>
<evidence type="ECO:0000256" key="14">
    <source>
        <dbReference type="ARBA" id="ARBA00023209"/>
    </source>
</evidence>
<dbReference type="GO" id="GO:0006654">
    <property type="term" value="P:phosphatidic acid biosynthetic process"/>
    <property type="evidence" value="ECO:0007669"/>
    <property type="project" value="TreeGrafter"/>
</dbReference>
<evidence type="ECO:0000256" key="7">
    <source>
        <dbReference type="ARBA" id="ARBA00016139"/>
    </source>
</evidence>
<dbReference type="EC" id="2.3.1.51" evidence="6 18"/>
<evidence type="ECO:0000256" key="10">
    <source>
        <dbReference type="ARBA" id="ARBA00022519"/>
    </source>
</evidence>
<evidence type="ECO:0000256" key="1">
    <source>
        <dbReference type="ARBA" id="ARBA00001141"/>
    </source>
</evidence>
<evidence type="ECO:0000256" key="11">
    <source>
        <dbReference type="ARBA" id="ARBA00022679"/>
    </source>
</evidence>
<keyword evidence="8" id="KW-1003">Cell membrane</keyword>
<keyword evidence="14 18" id="KW-0594">Phospholipid biosynthesis</keyword>
<dbReference type="SUPFAM" id="SSF69593">
    <property type="entry name" value="Glycerol-3-phosphate (1)-acyltransferase"/>
    <property type="match status" value="1"/>
</dbReference>
<keyword evidence="12 18" id="KW-0443">Lipid metabolism</keyword>
<dbReference type="STRING" id="999894.TDIS_1104"/>
<comment type="domain">
    <text evidence="18">The HXXXXD motif is essential for acyltransferase activity and may constitute the binding site for the phosphate moiety of the glycerol-3-phosphate.</text>
</comment>
<keyword evidence="9 18" id="KW-0444">Lipid biosynthesis</keyword>
<dbReference type="CDD" id="cd07989">
    <property type="entry name" value="LPLAT_AGPAT-like"/>
    <property type="match status" value="1"/>
</dbReference>
<dbReference type="GO" id="GO:0003841">
    <property type="term" value="F:1-acylglycerol-3-phosphate O-acyltransferase activity"/>
    <property type="evidence" value="ECO:0007669"/>
    <property type="project" value="UniProtKB-UniRule"/>
</dbReference>
<dbReference type="PANTHER" id="PTHR10434:SF59">
    <property type="entry name" value="1-ACYL-SN-GLYCEROL-3-PHOSPHATE ACYLTRANSFERASE"/>
    <property type="match status" value="1"/>
</dbReference>
<dbReference type="RefSeq" id="WP_068670142.1">
    <property type="nucleotide sequence ID" value="NZ_LWLG01000006.1"/>
</dbReference>
<comment type="caution">
    <text evidence="21">The sequence shown here is derived from an EMBL/GenBank/DDBJ whole genome shotgun (WGS) entry which is preliminary data.</text>
</comment>
<accession>A0A179D430</accession>
<keyword evidence="11 18" id="KW-0808">Transferase</keyword>
<dbReference type="GO" id="GO:0005886">
    <property type="term" value="C:plasma membrane"/>
    <property type="evidence" value="ECO:0007669"/>
    <property type="project" value="UniProtKB-SubCell"/>
</dbReference>
<evidence type="ECO:0000256" key="6">
    <source>
        <dbReference type="ARBA" id="ARBA00013211"/>
    </source>
</evidence>
<evidence type="ECO:0000256" key="5">
    <source>
        <dbReference type="ARBA" id="ARBA00008655"/>
    </source>
</evidence>
<proteinExistence type="inferred from homology"/>
<keyword evidence="16 18" id="KW-0012">Acyltransferase</keyword>
<comment type="catalytic activity">
    <reaction evidence="1 18">
        <text>a 1-acyl-sn-glycero-3-phosphate + an acyl-CoA = a 1,2-diacyl-sn-glycero-3-phosphate + CoA</text>
        <dbReference type="Rhea" id="RHEA:19709"/>
        <dbReference type="ChEBI" id="CHEBI:57287"/>
        <dbReference type="ChEBI" id="CHEBI:57970"/>
        <dbReference type="ChEBI" id="CHEBI:58342"/>
        <dbReference type="ChEBI" id="CHEBI:58608"/>
        <dbReference type="EC" id="2.3.1.51"/>
    </reaction>
</comment>
<protein>
    <recommendedName>
        <fullName evidence="7 18">1-acyl-sn-glycerol-3-phosphate acyltransferase</fullName>
        <ecNumber evidence="6 18">2.3.1.51</ecNumber>
    </recommendedName>
</protein>
<comment type="subcellular location">
    <subcellularLocation>
        <location evidence="2">Cell inner membrane</location>
        <topology evidence="2">Peripheral membrane protein</topology>
    </subcellularLocation>
</comment>
<dbReference type="PANTHER" id="PTHR10434">
    <property type="entry name" value="1-ACYL-SN-GLYCEROL-3-PHOSPHATE ACYLTRANSFERASE"/>
    <property type="match status" value="1"/>
</dbReference>
<evidence type="ECO:0000313" key="22">
    <source>
        <dbReference type="Proteomes" id="UP000078390"/>
    </source>
</evidence>
<evidence type="ECO:0000256" key="3">
    <source>
        <dbReference type="ARBA" id="ARBA00004728"/>
    </source>
</evidence>
<evidence type="ECO:0000256" key="2">
    <source>
        <dbReference type="ARBA" id="ARBA00004417"/>
    </source>
</evidence>
<dbReference type="SMART" id="SM00563">
    <property type="entry name" value="PlsC"/>
    <property type="match status" value="1"/>
</dbReference>
<evidence type="ECO:0000259" key="20">
    <source>
        <dbReference type="SMART" id="SM00563"/>
    </source>
</evidence>
<keyword evidence="15 18" id="KW-1208">Phospholipid metabolism</keyword>
<keyword evidence="19" id="KW-1133">Transmembrane helix</keyword>
<keyword evidence="19" id="KW-0812">Transmembrane</keyword>
<dbReference type="AlphaFoldDB" id="A0A179D430"/>
<dbReference type="InterPro" id="IPR002123">
    <property type="entry name" value="Plipid/glycerol_acylTrfase"/>
</dbReference>
<reference evidence="21 22" key="1">
    <citation type="submission" date="2016-04" db="EMBL/GenBank/DDBJ databases">
        <title>Genome analysis of Thermosulfurimonas dismutans, the first thermophilic sulfur-disproportionating bacterium of the phylum Thermodesulfobacteria.</title>
        <authorList>
            <person name="Mardanov A.V."/>
            <person name="Beletsky A.V."/>
            <person name="Kadnikov V.V."/>
            <person name="Slobodkin A.I."/>
            <person name="Ravin N.V."/>
        </authorList>
    </citation>
    <scope>NUCLEOTIDE SEQUENCE [LARGE SCALE GENOMIC DNA]</scope>
    <source>
        <strain evidence="21 22">S95</strain>
    </source>
</reference>
<evidence type="ECO:0000256" key="4">
    <source>
        <dbReference type="ARBA" id="ARBA00005189"/>
    </source>
</evidence>
<evidence type="ECO:0000313" key="21">
    <source>
        <dbReference type="EMBL" id="OAQ20815.1"/>
    </source>
</evidence>
<evidence type="ECO:0000256" key="15">
    <source>
        <dbReference type="ARBA" id="ARBA00023264"/>
    </source>
</evidence>
<dbReference type="InterPro" id="IPR004552">
    <property type="entry name" value="AGP_acyltrans"/>
</dbReference>
<dbReference type="Pfam" id="PF01553">
    <property type="entry name" value="Acyltransferase"/>
    <property type="match status" value="1"/>
</dbReference>
<evidence type="ECO:0000256" key="19">
    <source>
        <dbReference type="SAM" id="Phobius"/>
    </source>
</evidence>
<feature type="domain" description="Phospholipid/glycerol acyltransferase" evidence="20">
    <location>
        <begin position="70"/>
        <end position="185"/>
    </location>
</feature>
<keyword evidence="13 19" id="KW-0472">Membrane</keyword>
<evidence type="ECO:0000256" key="17">
    <source>
        <dbReference type="ARBA" id="ARBA00037183"/>
    </source>
</evidence>
<keyword evidence="10" id="KW-0997">Cell inner membrane</keyword>
<comment type="function">
    <text evidence="17">Converts lysophosphatidic acid (LPA) into phosphatidic acid by incorporating acyl moiety at the 2 position.</text>
</comment>
<dbReference type="Proteomes" id="UP000078390">
    <property type="component" value="Unassembled WGS sequence"/>
</dbReference>
<dbReference type="PATRIC" id="fig|999894.6.peg.1099"/>
<comment type="similarity">
    <text evidence="5 18">Belongs to the 1-acyl-sn-glycerol-3-phosphate acyltransferase family.</text>
</comment>
<evidence type="ECO:0000256" key="16">
    <source>
        <dbReference type="ARBA" id="ARBA00023315"/>
    </source>
</evidence>
<evidence type="ECO:0000256" key="12">
    <source>
        <dbReference type="ARBA" id="ARBA00023098"/>
    </source>
</evidence>
<name>A0A179D430_9BACT</name>
<keyword evidence="22" id="KW-1185">Reference proteome</keyword>
<evidence type="ECO:0000256" key="13">
    <source>
        <dbReference type="ARBA" id="ARBA00023136"/>
    </source>
</evidence>
<evidence type="ECO:0000256" key="9">
    <source>
        <dbReference type="ARBA" id="ARBA00022516"/>
    </source>
</evidence>
<comment type="pathway">
    <text evidence="3">Phospholipid metabolism; CDP-diacylglycerol biosynthesis; CDP-diacylglycerol from sn-glycerol 3-phosphate: step 2/3.</text>
</comment>
<dbReference type="OrthoDB" id="9803035at2"/>
<dbReference type="EMBL" id="LWLG01000006">
    <property type="protein sequence ID" value="OAQ20815.1"/>
    <property type="molecule type" value="Genomic_DNA"/>
</dbReference>
<sequence>MGVFLRNIALGLFILVSVPFFGMVAILVALLESRKILAHKIAWLWCRLILFISGVKVEVEGLKGLPPGRYVFFANHQSQMDIPVLEEVLRPFEIRFLAKKSLFRIPFFGWGLAALGYIPVEREDPREGLRSLLACAERVKAGYSVVVFPEGTRSPDGRLLPFKTAGFLIPIKAGVPAVPVAILGTRKILPKGSLFVNPGRVKVIIGDPISTEGLTNKDKESLAREVRSFIEEALSRGP</sequence>
<gene>
    <name evidence="21" type="ORF">TDIS_1104</name>
</gene>